<keyword evidence="5" id="KW-0460">Magnesium</keyword>
<evidence type="ECO:0000313" key="7">
    <source>
        <dbReference type="EMBL" id="GFJ81618.1"/>
    </source>
</evidence>
<evidence type="ECO:0000256" key="2">
    <source>
        <dbReference type="ARBA" id="ARBA00006706"/>
    </source>
</evidence>
<dbReference type="GO" id="GO:0004659">
    <property type="term" value="F:prenyltransferase activity"/>
    <property type="evidence" value="ECO:0007669"/>
    <property type="project" value="InterPro"/>
</dbReference>
<gene>
    <name evidence="7" type="ORF">Phou_057980</name>
</gene>
<comment type="caution">
    <text evidence="7">The sequence shown here is derived from an EMBL/GenBank/DDBJ whole genome shotgun (WGS) entry which is preliminary data.</text>
</comment>
<evidence type="ECO:0000256" key="5">
    <source>
        <dbReference type="ARBA" id="ARBA00022842"/>
    </source>
</evidence>
<dbReference type="Pfam" id="PF00348">
    <property type="entry name" value="polyprenyl_synt"/>
    <property type="match status" value="1"/>
</dbReference>
<dbReference type="EMBL" id="BLPF01000002">
    <property type="protein sequence ID" value="GFJ81618.1"/>
    <property type="molecule type" value="Genomic_DNA"/>
</dbReference>
<keyword evidence="3 6" id="KW-0808">Transferase</keyword>
<evidence type="ECO:0000256" key="6">
    <source>
        <dbReference type="RuleBase" id="RU004466"/>
    </source>
</evidence>
<evidence type="ECO:0000256" key="1">
    <source>
        <dbReference type="ARBA" id="ARBA00001946"/>
    </source>
</evidence>
<dbReference type="AlphaFoldDB" id="A0A6V8KGU0"/>
<reference evidence="7 8" key="2">
    <citation type="submission" date="2020-03" db="EMBL/GenBank/DDBJ databases">
        <authorList>
            <person name="Ichikawa N."/>
            <person name="Kimura A."/>
            <person name="Kitahashi Y."/>
            <person name="Uohara A."/>
        </authorList>
    </citation>
    <scope>NUCLEOTIDE SEQUENCE [LARGE SCALE GENOMIC DNA]</scope>
    <source>
        <strain evidence="7 8">NBRC 108639</strain>
    </source>
</reference>
<evidence type="ECO:0000256" key="3">
    <source>
        <dbReference type="ARBA" id="ARBA00022679"/>
    </source>
</evidence>
<dbReference type="Gene3D" id="1.10.600.10">
    <property type="entry name" value="Farnesyl Diphosphate Synthase"/>
    <property type="match status" value="1"/>
</dbReference>
<dbReference type="Proteomes" id="UP000482800">
    <property type="component" value="Unassembled WGS sequence"/>
</dbReference>
<reference evidence="7 8" key="1">
    <citation type="submission" date="2020-03" db="EMBL/GenBank/DDBJ databases">
        <title>Whole genome shotgun sequence of Phytohabitans houttuyneae NBRC 108639.</title>
        <authorList>
            <person name="Komaki H."/>
            <person name="Tamura T."/>
        </authorList>
    </citation>
    <scope>NUCLEOTIDE SEQUENCE [LARGE SCALE GENOMIC DNA]</scope>
    <source>
        <strain evidence="7 8">NBRC 108639</strain>
    </source>
</reference>
<keyword evidence="8" id="KW-1185">Reference proteome</keyword>
<evidence type="ECO:0000256" key="4">
    <source>
        <dbReference type="ARBA" id="ARBA00022723"/>
    </source>
</evidence>
<comment type="similarity">
    <text evidence="2 6">Belongs to the FPP/GGPP synthase family.</text>
</comment>
<dbReference type="CDD" id="cd00685">
    <property type="entry name" value="Trans_IPPS_HT"/>
    <property type="match status" value="1"/>
</dbReference>
<organism evidence="7 8">
    <name type="scientific">Phytohabitans houttuyneae</name>
    <dbReference type="NCBI Taxonomy" id="1076126"/>
    <lineage>
        <taxon>Bacteria</taxon>
        <taxon>Bacillati</taxon>
        <taxon>Actinomycetota</taxon>
        <taxon>Actinomycetes</taxon>
        <taxon>Micromonosporales</taxon>
        <taxon>Micromonosporaceae</taxon>
    </lineage>
</organism>
<comment type="cofactor">
    <cofactor evidence="1">
        <name>Mg(2+)</name>
        <dbReference type="ChEBI" id="CHEBI:18420"/>
    </cofactor>
</comment>
<dbReference type="GO" id="GO:0008299">
    <property type="term" value="P:isoprenoid biosynthetic process"/>
    <property type="evidence" value="ECO:0007669"/>
    <property type="project" value="InterPro"/>
</dbReference>
<dbReference type="GO" id="GO:0046872">
    <property type="term" value="F:metal ion binding"/>
    <property type="evidence" value="ECO:0007669"/>
    <property type="project" value="UniProtKB-KW"/>
</dbReference>
<sequence>MRYTRYGLVMTENLVATPPAAGTINIPGLVDEVLADFLATSTATLAAWDSALCWLADAARDAVLGGGKRLRPTFAYWGWRGVAGPAAPVDTVLPALAALEFLHAFALVHDDVMDASATRRGRPTTHRAFANLHTGQGWRGEADRFGDGAAILVGDLCLVWADQLIAASALPGHRLAAARACYDRMRLEAIAGQFLDLLGGAQPAWTVERSLLTIRLKTASYTTVRPLHYGAALAGAPPGDSLHRAYTGYGLAVGEAFQLRDDLLGLTGDPAETGKPVGDDSAGHKATVVSQLARSLAEGPDGDPTPSQTAAAVRRSGAVDRVEEMIAERVAAALAALDQTPIHPDARAALTDLAKIAAWRSA</sequence>
<dbReference type="SFLD" id="SFLDS00005">
    <property type="entry name" value="Isoprenoid_Synthase_Type_I"/>
    <property type="match status" value="1"/>
</dbReference>
<accession>A0A6V8KGU0</accession>
<name>A0A6V8KGU0_9ACTN</name>
<dbReference type="SUPFAM" id="SSF48576">
    <property type="entry name" value="Terpenoid synthases"/>
    <property type="match status" value="1"/>
</dbReference>
<keyword evidence="4" id="KW-0479">Metal-binding</keyword>
<evidence type="ECO:0000313" key="8">
    <source>
        <dbReference type="Proteomes" id="UP000482800"/>
    </source>
</evidence>
<protein>
    <submittedName>
        <fullName evidence="7">Geranylgeranyl pyrophosphate synthase</fullName>
    </submittedName>
</protein>
<dbReference type="InterPro" id="IPR033749">
    <property type="entry name" value="Polyprenyl_synt_CS"/>
</dbReference>
<dbReference type="PANTHER" id="PTHR12001">
    <property type="entry name" value="GERANYLGERANYL PYROPHOSPHATE SYNTHASE"/>
    <property type="match status" value="1"/>
</dbReference>
<dbReference type="InterPro" id="IPR008949">
    <property type="entry name" value="Isoprenoid_synthase_dom_sf"/>
</dbReference>
<dbReference type="PANTHER" id="PTHR12001:SF85">
    <property type="entry name" value="SHORT CHAIN ISOPRENYL DIPHOSPHATE SYNTHASE"/>
    <property type="match status" value="1"/>
</dbReference>
<dbReference type="InterPro" id="IPR000092">
    <property type="entry name" value="Polyprenyl_synt"/>
</dbReference>
<dbReference type="PROSITE" id="PS00444">
    <property type="entry name" value="POLYPRENYL_SYNTHASE_2"/>
    <property type="match status" value="1"/>
</dbReference>
<dbReference type="PROSITE" id="PS00723">
    <property type="entry name" value="POLYPRENYL_SYNTHASE_1"/>
    <property type="match status" value="1"/>
</dbReference>
<proteinExistence type="inferred from homology"/>